<comment type="caution">
    <text evidence="2">The sequence shown here is derived from an EMBL/GenBank/DDBJ whole genome shotgun (WGS) entry which is preliminary data.</text>
</comment>
<keyword evidence="1" id="KW-1133">Transmembrane helix</keyword>
<sequence>MVIFLLIAILAATIGLIWAAVVRGRASEAFRRVTVPANLAGAVRDARKSFAGRIGIAFAASAVAFSAMNIVHTTIGNGYGLTWLLTPGLMTGFFLVVVAALPKVLVPEVGAKRSADLARRRPWSYAPAWALVLPAASGLLLLAAIVAFGVTSSPQEDGLDRSLTLTDSPYSNTAGPYPGWYYGLPLALLVALITIAAAVALARVAASSRPTDESLRQVDRVMRVLATRIIMKLTSGTFVAYLGGLLLLGSKAMMSASNQWQNTVYVHIEPWYTLAPVGLITGLLLLVVGCVLLVLAAIDALKPPFTAGDASIVSGRPEADAA</sequence>
<name>A0A4R9A0N1_9MICO</name>
<feature type="transmembrane region" description="Helical" evidence="1">
    <location>
        <begin position="81"/>
        <end position="106"/>
    </location>
</feature>
<evidence type="ECO:0000256" key="1">
    <source>
        <dbReference type="SAM" id="Phobius"/>
    </source>
</evidence>
<proteinExistence type="predicted"/>
<keyword evidence="3" id="KW-1185">Reference proteome</keyword>
<evidence type="ECO:0000313" key="2">
    <source>
        <dbReference type="EMBL" id="TFD49857.1"/>
    </source>
</evidence>
<feature type="transmembrane region" description="Helical" evidence="1">
    <location>
        <begin position="225"/>
        <end position="250"/>
    </location>
</feature>
<gene>
    <name evidence="2" type="ORF">E3T55_10535</name>
</gene>
<reference evidence="2 3" key="1">
    <citation type="submission" date="2019-03" db="EMBL/GenBank/DDBJ databases">
        <title>Genomics of glacier-inhabiting Cryobacterium strains.</title>
        <authorList>
            <person name="Liu Q."/>
            <person name="Xin Y.-H."/>
        </authorList>
    </citation>
    <scope>NUCLEOTIDE SEQUENCE [LARGE SCALE GENOMIC DNA]</scope>
    <source>
        <strain evidence="2 3">Hh14</strain>
    </source>
</reference>
<keyword evidence="1" id="KW-0472">Membrane</keyword>
<feature type="transmembrane region" description="Helical" evidence="1">
    <location>
        <begin position="180"/>
        <end position="204"/>
    </location>
</feature>
<dbReference type="AlphaFoldDB" id="A0A4R9A0N1"/>
<dbReference type="RefSeq" id="WP_134519530.1">
    <property type="nucleotide sequence ID" value="NZ_SOHE01000046.1"/>
</dbReference>
<accession>A0A4R9A0N1</accession>
<feature type="transmembrane region" description="Helical" evidence="1">
    <location>
        <begin position="6"/>
        <end position="22"/>
    </location>
</feature>
<feature type="transmembrane region" description="Helical" evidence="1">
    <location>
        <begin position="270"/>
        <end position="298"/>
    </location>
</feature>
<dbReference type="Proteomes" id="UP000297447">
    <property type="component" value="Unassembled WGS sequence"/>
</dbReference>
<evidence type="ECO:0000313" key="3">
    <source>
        <dbReference type="Proteomes" id="UP000297447"/>
    </source>
</evidence>
<feature type="transmembrane region" description="Helical" evidence="1">
    <location>
        <begin position="54"/>
        <end position="75"/>
    </location>
</feature>
<feature type="transmembrane region" description="Helical" evidence="1">
    <location>
        <begin position="127"/>
        <end position="150"/>
    </location>
</feature>
<keyword evidence="1" id="KW-0812">Transmembrane</keyword>
<organism evidence="2 3">
    <name type="scientific">Cryobacterium frigoriphilum</name>
    <dbReference type="NCBI Taxonomy" id="1259150"/>
    <lineage>
        <taxon>Bacteria</taxon>
        <taxon>Bacillati</taxon>
        <taxon>Actinomycetota</taxon>
        <taxon>Actinomycetes</taxon>
        <taxon>Micrococcales</taxon>
        <taxon>Microbacteriaceae</taxon>
        <taxon>Cryobacterium</taxon>
    </lineage>
</organism>
<dbReference type="EMBL" id="SOHE01000046">
    <property type="protein sequence ID" value="TFD49857.1"/>
    <property type="molecule type" value="Genomic_DNA"/>
</dbReference>
<dbReference type="OrthoDB" id="3230271at2"/>
<protein>
    <submittedName>
        <fullName evidence="2">Uncharacterized protein</fullName>
    </submittedName>
</protein>